<dbReference type="PANTHER" id="PTHR48008:SF13">
    <property type="entry name" value="PROTEIN KINASE SUPERFAMILY PROTEIN"/>
    <property type="match status" value="1"/>
</dbReference>
<evidence type="ECO:0000259" key="3">
    <source>
        <dbReference type="PROSITE" id="PS50011"/>
    </source>
</evidence>
<dbReference type="SUPFAM" id="SSF56112">
    <property type="entry name" value="Protein kinase-like (PK-like)"/>
    <property type="match status" value="1"/>
</dbReference>
<organism evidence="4">
    <name type="scientific">Anthurium amnicola</name>
    <dbReference type="NCBI Taxonomy" id="1678845"/>
    <lineage>
        <taxon>Eukaryota</taxon>
        <taxon>Viridiplantae</taxon>
        <taxon>Streptophyta</taxon>
        <taxon>Embryophyta</taxon>
        <taxon>Tracheophyta</taxon>
        <taxon>Spermatophyta</taxon>
        <taxon>Magnoliopsida</taxon>
        <taxon>Liliopsida</taxon>
        <taxon>Araceae</taxon>
        <taxon>Pothoideae</taxon>
        <taxon>Potheae</taxon>
        <taxon>Anthurium</taxon>
    </lineage>
</organism>
<dbReference type="InterPro" id="IPR000719">
    <property type="entry name" value="Prot_kinase_dom"/>
</dbReference>
<dbReference type="InterPro" id="IPR052451">
    <property type="entry name" value="Ser/Thr_kinase-like"/>
</dbReference>
<evidence type="ECO:0000256" key="1">
    <source>
        <dbReference type="SAM" id="MobiDB-lite"/>
    </source>
</evidence>
<feature type="compositionally biased region" description="Basic residues" evidence="1">
    <location>
        <begin position="45"/>
        <end position="54"/>
    </location>
</feature>
<accession>A0A1D1YY35</accession>
<keyword evidence="4" id="KW-0808">Transferase</keyword>
<dbReference type="Pfam" id="PF07714">
    <property type="entry name" value="PK_Tyr_Ser-Thr"/>
    <property type="match status" value="1"/>
</dbReference>
<gene>
    <name evidence="4" type="primary">TMKL1_5</name>
    <name evidence="4" type="ORF">g.22541</name>
</gene>
<protein>
    <submittedName>
        <fullName evidence="4">Putative kinase-like protein TMKL1</fullName>
    </submittedName>
</protein>
<evidence type="ECO:0000313" key="4">
    <source>
        <dbReference type="EMBL" id="JAT59563.1"/>
    </source>
</evidence>
<feature type="domain" description="Protein kinase" evidence="3">
    <location>
        <begin position="96"/>
        <end position="379"/>
    </location>
</feature>
<keyword evidence="4" id="KW-0418">Kinase</keyword>
<keyword evidence="2" id="KW-0812">Transmembrane</keyword>
<feature type="region of interest" description="Disordered" evidence="1">
    <location>
        <begin position="35"/>
        <end position="79"/>
    </location>
</feature>
<dbReference type="EMBL" id="GDJX01008373">
    <property type="protein sequence ID" value="JAT59563.1"/>
    <property type="molecule type" value="Transcribed_RNA"/>
</dbReference>
<sequence>MGVSHGVRVLLGVVSPFVAVLLLFFAMHRCRHRSVSGDHEEGGTARRRRWRRKGLSSGGNRGGDGEEEEGEEEEAEAEELISFPGGEDLTAHAILDAPGEVVGKSSYGTLYRACVGGGRGSPMLLRFVRPACIGRTGEILPAVQLLGLVRHPNLVPLRALYVGPRGEKLFVHPFFPAGNLSHFLLDGNVESHKWEVIHKIALGIAEGLDHLHNGLLRPVIHGNLKSKNVLFEAGYQSRLSDFGLHLLLHPSSGQEMLDASSAEGYKAPELIKMRDASKESDIYSLGVIMLELVTLGKQPDSGDLVSNRDLRLSNSITNPAFHKKVLEALSPELLRQSREQNCITEEGLLTFYRLALSCCSPSPLLRPDVKHVMRKLEELGRQFGSAAKLCRTEN</sequence>
<evidence type="ECO:0000256" key="2">
    <source>
        <dbReference type="SAM" id="Phobius"/>
    </source>
</evidence>
<feature type="compositionally biased region" description="Acidic residues" evidence="1">
    <location>
        <begin position="65"/>
        <end position="79"/>
    </location>
</feature>
<dbReference type="PROSITE" id="PS50011">
    <property type="entry name" value="PROTEIN_KINASE_DOM"/>
    <property type="match status" value="1"/>
</dbReference>
<dbReference type="PANTHER" id="PTHR48008">
    <property type="entry name" value="LEUCINE-RICH REPEAT RECEPTOR-LIKE PROTEIN KINASE IMK3-RELATED"/>
    <property type="match status" value="1"/>
</dbReference>
<dbReference type="GO" id="GO:0005524">
    <property type="term" value="F:ATP binding"/>
    <property type="evidence" value="ECO:0007669"/>
    <property type="project" value="InterPro"/>
</dbReference>
<keyword evidence="2" id="KW-0472">Membrane</keyword>
<feature type="transmembrane region" description="Helical" evidence="2">
    <location>
        <begin position="6"/>
        <end position="26"/>
    </location>
</feature>
<keyword evidence="2" id="KW-1133">Transmembrane helix</keyword>
<dbReference type="Gene3D" id="1.10.510.10">
    <property type="entry name" value="Transferase(Phosphotransferase) domain 1"/>
    <property type="match status" value="1"/>
</dbReference>
<dbReference type="InterPro" id="IPR001245">
    <property type="entry name" value="Ser-Thr/Tyr_kinase_cat_dom"/>
</dbReference>
<reference evidence="4" key="1">
    <citation type="submission" date="2015-07" db="EMBL/GenBank/DDBJ databases">
        <title>Transcriptome Assembly of Anthurium amnicola.</title>
        <authorList>
            <person name="Suzuki J."/>
        </authorList>
    </citation>
    <scope>NUCLEOTIDE SEQUENCE</scope>
</reference>
<dbReference type="AlphaFoldDB" id="A0A1D1YY35"/>
<proteinExistence type="predicted"/>
<dbReference type="GO" id="GO:0004672">
    <property type="term" value="F:protein kinase activity"/>
    <property type="evidence" value="ECO:0007669"/>
    <property type="project" value="InterPro"/>
</dbReference>
<dbReference type="InterPro" id="IPR011009">
    <property type="entry name" value="Kinase-like_dom_sf"/>
</dbReference>
<name>A0A1D1YY35_9ARAE</name>
<feature type="compositionally biased region" description="Basic and acidic residues" evidence="1">
    <location>
        <begin position="35"/>
        <end position="44"/>
    </location>
</feature>